<keyword evidence="8 10" id="KW-0472">Membrane</keyword>
<keyword evidence="3" id="KW-1003">Cell membrane</keyword>
<evidence type="ECO:0000256" key="4">
    <source>
        <dbReference type="ARBA" id="ARBA00022692"/>
    </source>
</evidence>
<dbReference type="GO" id="GO:0009252">
    <property type="term" value="P:peptidoglycan biosynthetic process"/>
    <property type="evidence" value="ECO:0007669"/>
    <property type="project" value="UniProtKB-KW"/>
</dbReference>
<proteinExistence type="inferred from homology"/>
<dbReference type="SUPFAM" id="SSF56519">
    <property type="entry name" value="Penicillin binding protein dimerisation domain"/>
    <property type="match status" value="1"/>
</dbReference>
<dbReference type="AlphaFoldDB" id="A0A0R1UGG2"/>
<dbReference type="InterPro" id="IPR036138">
    <property type="entry name" value="PBP_dimer_sf"/>
</dbReference>
<dbReference type="GO" id="GO:0008360">
    <property type="term" value="P:regulation of cell shape"/>
    <property type="evidence" value="ECO:0007669"/>
    <property type="project" value="UniProtKB-KW"/>
</dbReference>
<dbReference type="GO" id="GO:0005886">
    <property type="term" value="C:plasma membrane"/>
    <property type="evidence" value="ECO:0007669"/>
    <property type="project" value="UniProtKB-SubCell"/>
</dbReference>
<evidence type="ECO:0000259" key="12">
    <source>
        <dbReference type="Pfam" id="PF03717"/>
    </source>
</evidence>
<dbReference type="Proteomes" id="UP000050816">
    <property type="component" value="Unassembled WGS sequence"/>
</dbReference>
<evidence type="ECO:0000256" key="2">
    <source>
        <dbReference type="ARBA" id="ARBA00007171"/>
    </source>
</evidence>
<evidence type="ECO:0000256" key="6">
    <source>
        <dbReference type="ARBA" id="ARBA00022984"/>
    </source>
</evidence>
<evidence type="ECO:0000256" key="5">
    <source>
        <dbReference type="ARBA" id="ARBA00022960"/>
    </source>
</evidence>
<dbReference type="InterPro" id="IPR050515">
    <property type="entry name" value="Beta-lactam/transpept"/>
</dbReference>
<dbReference type="PANTHER" id="PTHR30627:SF2">
    <property type="entry name" value="PEPTIDOGLYCAN D,D-TRANSPEPTIDASE MRDA"/>
    <property type="match status" value="1"/>
</dbReference>
<feature type="domain" description="Penicillin-binding protein transpeptidase" evidence="11">
    <location>
        <begin position="346"/>
        <end position="672"/>
    </location>
</feature>
<dbReference type="Gene3D" id="1.10.10.1230">
    <property type="entry name" value="Penicillin-binding protein, N-terminal non-catalytic domain, head sub-domain"/>
    <property type="match status" value="1"/>
</dbReference>
<comment type="caution">
    <text evidence="13">The sequence shown here is derived from an EMBL/GenBank/DDBJ whole genome shotgun (WGS) entry which is preliminary data.</text>
</comment>
<keyword evidence="5" id="KW-0133">Cell shape</keyword>
<evidence type="ECO:0000313" key="14">
    <source>
        <dbReference type="Proteomes" id="UP000050816"/>
    </source>
</evidence>
<evidence type="ECO:0000256" key="8">
    <source>
        <dbReference type="ARBA" id="ARBA00023136"/>
    </source>
</evidence>
<dbReference type="Gene3D" id="3.90.1310.10">
    <property type="entry name" value="Penicillin-binding protein 2a (Domain 2)"/>
    <property type="match status" value="1"/>
</dbReference>
<dbReference type="EMBL" id="AZFK01000005">
    <property type="protein sequence ID" value="KRL92398.1"/>
    <property type="molecule type" value="Genomic_DNA"/>
</dbReference>
<dbReference type="InterPro" id="IPR001460">
    <property type="entry name" value="PCN-bd_Tpept"/>
</dbReference>
<dbReference type="SUPFAM" id="SSF56601">
    <property type="entry name" value="beta-lactamase/transpeptidase-like"/>
    <property type="match status" value="1"/>
</dbReference>
<dbReference type="GO" id="GO:0071555">
    <property type="term" value="P:cell wall organization"/>
    <property type="evidence" value="ECO:0007669"/>
    <property type="project" value="UniProtKB-KW"/>
</dbReference>
<dbReference type="RefSeq" id="WP_056953500.1">
    <property type="nucleotide sequence ID" value="NZ_AZFK01000005.1"/>
</dbReference>
<dbReference type="PANTHER" id="PTHR30627">
    <property type="entry name" value="PEPTIDOGLYCAN D,D-TRANSPEPTIDASE"/>
    <property type="match status" value="1"/>
</dbReference>
<evidence type="ECO:0000256" key="9">
    <source>
        <dbReference type="ARBA" id="ARBA00023316"/>
    </source>
</evidence>
<dbReference type="Pfam" id="PF00905">
    <property type="entry name" value="Transpeptidase"/>
    <property type="match status" value="1"/>
</dbReference>
<reference evidence="13 14" key="1">
    <citation type="journal article" date="2015" name="Genome Announc.">
        <title>Expanding the biotechnology potential of lactobacilli through comparative genomics of 213 strains and associated genera.</title>
        <authorList>
            <person name="Sun Z."/>
            <person name="Harris H.M."/>
            <person name="McCann A."/>
            <person name="Guo C."/>
            <person name="Argimon S."/>
            <person name="Zhang W."/>
            <person name="Yang X."/>
            <person name="Jeffery I.B."/>
            <person name="Cooney J.C."/>
            <person name="Kagawa T.F."/>
            <person name="Liu W."/>
            <person name="Song Y."/>
            <person name="Salvetti E."/>
            <person name="Wrobel A."/>
            <person name="Rasinkangas P."/>
            <person name="Parkhill J."/>
            <person name="Rea M.C."/>
            <person name="O'Sullivan O."/>
            <person name="Ritari J."/>
            <person name="Douillard F.P."/>
            <person name="Paul Ross R."/>
            <person name="Yang R."/>
            <person name="Briner A.E."/>
            <person name="Felis G.E."/>
            <person name="de Vos W.M."/>
            <person name="Barrangou R."/>
            <person name="Klaenhammer T.R."/>
            <person name="Caufield P.W."/>
            <person name="Cui Y."/>
            <person name="Zhang H."/>
            <person name="O'Toole P.W."/>
        </authorList>
    </citation>
    <scope>NUCLEOTIDE SEQUENCE [LARGE SCALE GENOMIC DNA]</scope>
    <source>
        <strain evidence="13 14">DSM 15946</strain>
    </source>
</reference>
<dbReference type="InterPro" id="IPR005311">
    <property type="entry name" value="PBP_dimer"/>
</dbReference>
<keyword evidence="7 10" id="KW-1133">Transmembrane helix</keyword>
<protein>
    <submittedName>
        <fullName evidence="13">Penicillin-binding protein</fullName>
    </submittedName>
</protein>
<evidence type="ECO:0000256" key="7">
    <source>
        <dbReference type="ARBA" id="ARBA00022989"/>
    </source>
</evidence>
<sequence length="686" mass="74378">MNFLKRFKGIFNQRDEKRQTSQSAIPFRLNLLLWIVALLLLALGVRLFYLQVLNGTSYKALVKQADTMTETNNVQRGMIYDTNGKVLVGNQAHQAITYTKGSTVTDREMYRIANRLGNYLTVNTSRLTTRNQMDYFLADEAHLKQVEKAAKIKAGSTNAYDEAIDYLQKHPHFFKLSKQEKNKAMIYGSMSGAYSLSTTYIKATGVTAKELAEVGEHLSEMPGVKIGSAWTRNYPEGKDIQSLVGTVTTTGLPSDTQNTLLAQGYSRNDNVGASYLEKLFQATLAGSKSQTEVSTSGTRTHEKLKYAGKKGDNLVLTINAEFQKKVQSILESNYGSAGIANSPGAYAVVMNPNTGAIYAMAGIDRDLKTGKQTVDEIGAINHPIVLGSVVKGATIMAGLMTGVITPSNNVLTDQPIKVAGTSVKGSWFNKSGGANVGLTAPEALEVSSNSYMMQLAMKMGGMHYSYDTQITLTPSIFTKLRYYFNMFGLGVKTGVDLPGETVGYRGAADQKHIGSALDLSYGNYDAYTVMQLAQYMSTLANGGKKLRPYIVKQIRETNPDGTLGKIQSETQPEVQSVINAPKSYFDLIHQGLYLVTHGSSPYVTAGTMKSETPSISGKTGTAETVSNGHSTVTLSFAGYAPSDNPQVVVALSIPGASNDNSQANINMAKQIFAAYWKYVQAKPSSN</sequence>
<evidence type="ECO:0000256" key="10">
    <source>
        <dbReference type="SAM" id="Phobius"/>
    </source>
</evidence>
<dbReference type="Gene3D" id="3.40.710.10">
    <property type="entry name" value="DD-peptidase/beta-lactamase superfamily"/>
    <property type="match status" value="1"/>
</dbReference>
<keyword evidence="9" id="KW-0961">Cell wall biogenesis/degradation</keyword>
<dbReference type="GO" id="GO:0008658">
    <property type="term" value="F:penicillin binding"/>
    <property type="evidence" value="ECO:0007669"/>
    <property type="project" value="InterPro"/>
</dbReference>
<dbReference type="PATRIC" id="fig|1423760.3.peg.2156"/>
<keyword evidence="4 10" id="KW-0812">Transmembrane</keyword>
<organism evidence="13 14">
    <name type="scientific">Limosilactobacillus ingluviei DSM 15946</name>
    <dbReference type="NCBI Taxonomy" id="1423760"/>
    <lineage>
        <taxon>Bacteria</taxon>
        <taxon>Bacillati</taxon>
        <taxon>Bacillota</taxon>
        <taxon>Bacilli</taxon>
        <taxon>Lactobacillales</taxon>
        <taxon>Lactobacillaceae</taxon>
        <taxon>Limosilactobacillus</taxon>
    </lineage>
</organism>
<feature type="domain" description="Penicillin-binding protein dimerisation" evidence="12">
    <location>
        <begin position="73"/>
        <end position="296"/>
    </location>
</feature>
<gene>
    <name evidence="13" type="ORF">FC43_GL002056</name>
</gene>
<evidence type="ECO:0000256" key="3">
    <source>
        <dbReference type="ARBA" id="ARBA00022475"/>
    </source>
</evidence>
<evidence type="ECO:0000313" key="13">
    <source>
        <dbReference type="EMBL" id="KRL92398.1"/>
    </source>
</evidence>
<dbReference type="InterPro" id="IPR012338">
    <property type="entry name" value="Beta-lactam/transpept-like"/>
</dbReference>
<comment type="similarity">
    <text evidence="2">Belongs to the transpeptidase family.</text>
</comment>
<evidence type="ECO:0000259" key="11">
    <source>
        <dbReference type="Pfam" id="PF00905"/>
    </source>
</evidence>
<evidence type="ECO:0000256" key="1">
    <source>
        <dbReference type="ARBA" id="ARBA00004162"/>
    </source>
</evidence>
<feature type="transmembrane region" description="Helical" evidence="10">
    <location>
        <begin position="27"/>
        <end position="49"/>
    </location>
</feature>
<comment type="subcellular location">
    <subcellularLocation>
        <location evidence="1">Cell membrane</location>
        <topology evidence="1">Single-pass membrane protein</topology>
    </subcellularLocation>
</comment>
<dbReference type="Pfam" id="PF03717">
    <property type="entry name" value="PBP_dimer"/>
    <property type="match status" value="1"/>
</dbReference>
<dbReference type="GO" id="GO:0071972">
    <property type="term" value="F:peptidoglycan L,D-transpeptidase activity"/>
    <property type="evidence" value="ECO:0007669"/>
    <property type="project" value="TreeGrafter"/>
</dbReference>
<name>A0A0R1UGG2_9LACO</name>
<keyword evidence="6" id="KW-0573">Peptidoglycan synthesis</keyword>
<accession>A0A0R1UGG2</accession>